<reference evidence="3 4" key="1">
    <citation type="journal article" date="2005" name="Science">
        <title>The genome of the kinetoplastid parasite, Leishmania major.</title>
        <authorList>
            <person name="Ivens A.C."/>
            <person name="Peacock C.S."/>
            <person name="Worthey E.A."/>
            <person name="Murphy L."/>
            <person name="Aggarwal G."/>
            <person name="Berriman M."/>
            <person name="Sisk E."/>
            <person name="Rajandream M.A."/>
            <person name="Adlem E."/>
            <person name="Aert R."/>
            <person name="Anupama A."/>
            <person name="Apostolou Z."/>
            <person name="Attipoe P."/>
            <person name="Bason N."/>
            <person name="Bauser C."/>
            <person name="Beck A."/>
            <person name="Beverley S.M."/>
            <person name="Bianchettin G."/>
            <person name="Borzym K."/>
            <person name="Bothe G."/>
            <person name="Bruschi C.V."/>
            <person name="Collins M."/>
            <person name="Cadag E."/>
            <person name="Ciarloni L."/>
            <person name="Clayton C."/>
            <person name="Coulson R.M."/>
            <person name="Cronin A."/>
            <person name="Cruz A.K."/>
            <person name="Davies R.M."/>
            <person name="De Gaudenzi J."/>
            <person name="Dobson D.E."/>
            <person name="Duesterhoeft A."/>
            <person name="Fazelina G."/>
            <person name="Fosker N."/>
            <person name="Frasch A.C."/>
            <person name="Fraser A."/>
            <person name="Fuchs M."/>
            <person name="Gabel C."/>
            <person name="Goble A."/>
            <person name="Goffeau A."/>
            <person name="Harris D."/>
            <person name="Hertz-Fowler C."/>
            <person name="Hilbert H."/>
            <person name="Horn D."/>
            <person name="Huang Y."/>
            <person name="Klages S."/>
            <person name="Knights A."/>
            <person name="Kube M."/>
            <person name="Larke N."/>
            <person name="Litvin L."/>
            <person name="Lord A."/>
            <person name="Louie T."/>
            <person name="Marra M."/>
            <person name="Masuy D."/>
            <person name="Matthews K."/>
            <person name="Michaeli S."/>
            <person name="Mottram J.C."/>
            <person name="Muller-Auer S."/>
            <person name="Munden H."/>
            <person name="Nelson S."/>
            <person name="Norbertczak H."/>
            <person name="Oliver K."/>
            <person name="O'neil S."/>
            <person name="Pentony M."/>
            <person name="Pohl T.M."/>
            <person name="Price C."/>
            <person name="Purnelle B."/>
            <person name="Quail M.A."/>
            <person name="Rabbinowitsch E."/>
            <person name="Reinhardt R."/>
            <person name="Rieger M."/>
            <person name="Rinta J."/>
            <person name="Robben J."/>
            <person name="Robertson L."/>
            <person name="Ruiz J.C."/>
            <person name="Rutter S."/>
            <person name="Saunders D."/>
            <person name="Schafer M."/>
            <person name="Schein J."/>
            <person name="Schwartz D.C."/>
            <person name="Seeger K."/>
            <person name="Seyler A."/>
            <person name="Sharp S."/>
            <person name="Shin H."/>
            <person name="Sivam D."/>
            <person name="Squares R."/>
            <person name="Squares S."/>
            <person name="Tosato V."/>
            <person name="Vogt C."/>
            <person name="Volckaert G."/>
            <person name="Wambutt R."/>
            <person name="Warren T."/>
            <person name="Wedler H."/>
            <person name="Woodward J."/>
            <person name="Zhou S."/>
            <person name="Zimmermann W."/>
            <person name="Smith D.F."/>
            <person name="Blackwell J.M."/>
            <person name="Stuart K.D."/>
            <person name="Barrell B."/>
            <person name="Myler P.J."/>
        </authorList>
    </citation>
    <scope>NUCLEOTIDE SEQUENCE [LARGE SCALE GENOMIC DNA]</scope>
    <source>
        <strain evidence="4">MHOM/IL/81/Friedlin</strain>
    </source>
</reference>
<protein>
    <recommendedName>
        <fullName evidence="2">Proteasome activator complex subunit 4 C-terminal domain-containing protein</fullName>
    </recommendedName>
</protein>
<feature type="region of interest" description="Disordered" evidence="1">
    <location>
        <begin position="1"/>
        <end position="52"/>
    </location>
</feature>
<dbReference type="HOGENOM" id="CLU_231255_0_0_1"/>
<dbReference type="PANTHER" id="PTHR32170:SF3">
    <property type="entry name" value="PROTEASOME ACTIVATOR COMPLEX SUBUNIT 4"/>
    <property type="match status" value="1"/>
</dbReference>
<name>Q4QIJ3_LEIMA</name>
<feature type="compositionally biased region" description="Low complexity" evidence="1">
    <location>
        <begin position="542"/>
        <end position="553"/>
    </location>
</feature>
<feature type="region of interest" description="Disordered" evidence="1">
    <location>
        <begin position="528"/>
        <end position="553"/>
    </location>
</feature>
<dbReference type="VEuPathDB" id="TriTrypDB:LMJLV39_070016500"/>
<dbReference type="InterPro" id="IPR035309">
    <property type="entry name" value="PSME4"/>
</dbReference>
<dbReference type="GO" id="GO:0070628">
    <property type="term" value="F:proteasome binding"/>
    <property type="evidence" value="ECO:0000318"/>
    <property type="project" value="GO_Central"/>
</dbReference>
<dbReference type="GO" id="GO:0010499">
    <property type="term" value="P:proteasomal ubiquitin-independent protein catabolic process"/>
    <property type="evidence" value="ECO:0000318"/>
    <property type="project" value="GO_Central"/>
</dbReference>
<dbReference type="VEuPathDB" id="TriTrypDB:LmjF.07.0940"/>
<organism evidence="3 4">
    <name type="scientific">Leishmania major</name>
    <dbReference type="NCBI Taxonomy" id="5664"/>
    <lineage>
        <taxon>Eukaryota</taxon>
        <taxon>Discoba</taxon>
        <taxon>Euglenozoa</taxon>
        <taxon>Kinetoplastea</taxon>
        <taxon>Metakinetoplastina</taxon>
        <taxon>Trypanosomatida</taxon>
        <taxon>Trypanosomatidae</taxon>
        <taxon>Leishmaniinae</taxon>
        <taxon>Leishmania</taxon>
    </lineage>
</organism>
<dbReference type="InParanoid" id="Q4QIJ3"/>
<feature type="region of interest" description="Disordered" evidence="1">
    <location>
        <begin position="2335"/>
        <end position="2356"/>
    </location>
</feature>
<evidence type="ECO:0000313" key="4">
    <source>
        <dbReference type="Proteomes" id="UP000000542"/>
    </source>
</evidence>
<reference key="2">
    <citation type="submission" date="2005-06" db="EMBL/GenBank/DDBJ databases">
        <authorList>
            <person name="Peacock C.S"/>
            <person name="Murphy L."/>
            <person name="Ivens A.C"/>
            <person name="Berriman M."/>
            <person name="Blackwell J."/>
            <person name="Smith D."/>
            <person name="Collins M."/>
            <person name="Fosker N."/>
            <person name="Harris D."/>
            <person name="Oliver K."/>
            <person name="O'Neil S."/>
            <person name="Saunders D."/>
            <person name="Seeger K."/>
            <person name="Warren T."/>
            <person name="Rajandream M."/>
            <person name="and Barrell B.G."/>
        </authorList>
    </citation>
    <scope>NUCLEOTIDE SEQUENCE</scope>
    <source>
        <strain>Friedlin</strain>
    </source>
</reference>
<sequence>MSSSRSWSSSDGDDNDHAASWWSDGSDAANSVTDEANANVATPCHRSEEDRPAVDGVADRVWGTGRLEPRERIHRYIDQCIPPALMSHQRSADGPLLVQLCAELEAFGTPKAWANHVPATVFDEYAATVEEDARGIEATHPASAALELGPRADLFEAALYSCEDVAYPSHPSLAELRRAAECGSGATVPWSTLTRHLSYLSVRLHGVLSAPHGCCGAYVLPLRLQAAVVPLLYAWATHWPLIEADIECWRAVVRCFYVACRPPSPGKGSSGANAAAACRSTFTLPWQPLAALCLSARDKRNAELPSWRSTLTAIVTSLPSLCRRASPHFSAAAVDGLWGLVAGQLAPTEDGVAALSLFVRLVPYRHLCQLQTDVVVTHGAIENEVTTSTRENDRGSHRQQEGELASTTAAAAPPQLTARAKQILRFLLVETATWQPPGCPSPAVAPSGARGKKSKASPQDFYLTWEKAVMTFAGSLARAHPGVAGMDAFAEPLFTAWLQALQLPAGSGAGLPGASATSAAAVSHLMRKGGHEANSPRGSNTARGGTDASSRASSRTAARYVRLLNGFPDTGDSPLWRHLERWLHATSVLVRPGMPCTKGSAADRVCHCYSSLAREAVRRCALSEKRAAPKLQASRGAAVVEGPDAQASAPPDDAAAESTAAQAARRWSPATVERFVSLLLPHAVAAFQARARQAQPLLWALLRLSPATVLPDFLNCVRTGLRSPTEVAAQRAVSTRLLTGAVPTILADAEAASPLSSNTSSATLLAFLRETLPSMLAFVNPSDVVSALPVLSLVAVATSYAGAEEVFGTVDEVDAFAKAYVARVLPLFAANADVSDGHFPNAEVMVRAFLRTLPSTALSMVTREVLREAQSRDHGARMAELVRMVAACAPAEAWDWAQKHWLRVLLDPSARDAEVEWAAPLLAACVADLGDRSLARAHAVSIWRGVQLQLRILTSKKRRTAGAQVMDALMTSLMRPRECAETHLRISSGKQLRLQQLQAVAAAPGCTRVPGAATELPLPRIGTATEARVYVEWPGAEDVQVAVDLFNASLEDCVHLIEEVSSGAVLNTAAAGATVAVSSDGDISLYAQFFAVASTATAAPSGGADAVLCESAAAVTRYSVLEGTLHWIQRLLCACEWVFIEPTPTATAADPQQTRGVPWWDVNPHVPWRPTGAPLLPASCRPAYTRAEVFEVLRRCVCLPMLRQHVVVPLRQCGVELKEWFGASSGEEASTSADDSQADVMELLRLLQWLSSSIVRLPQQRWRPAASLSHYLRRIIGRQCPWVRRRLPLGCWADRSLQLQVEAVAHGHLPVTQKTFSDVVSIAQSLCLSPRRSVWGGAMRLLVHVRLFGALDSASLAMFEGRVRAVAADIVSQWRAGVASAASDAAVAKAALRPQEQLRLLPATTTAAVESPGYGNGRAGQPLVLSTPAVIGVAPSATLRLHTLQGAMEGVQTLLMSLALNREFFEAPTTCMKSLRFLVRFPEELRSVTAGLLLPQFTERVRSAKTLLITGAARSPAFTEELVQLAYELAATYPARAVLLVAYAHLVYWPSPCRWVSLRAVRYLARLSLSSHVVLRCVAADLLQAVSVPVTVREPTWTVCAVPGALAVPASFLLPPDAAKELLSEMEQRAHEAAVAAVQDCVQRLTEACPLMPYYVGTKGLVLPLSYLTVPRCAASALGLHPVQPGAEATSSHCTAITGAAFVDAITYMQPSGAAAYRRQWLATLLGGMNGGGGGVTVVDADEEESCRAADATARQLSPHSWVLRLLALPVECSQVHHDRQVASPTTVVKLLASLSQEPAVNDASLPFSSAASLLLEWGDDALRAWRRRRGKTNQPRGGEKQRTCAADINDCDGPSVSLSERGVAETPPTHLTGGEGDAQGHAGEHDGKEGTREVEEDEMYRLFRSLAIVSSAVLRLTAPLRPAAAPSSAHKGPTDAELRTRAVHFFSDVVACVCSHAAVPHRVAQRVMFVAFTTLGESLASEELWMVVYALVGQLGSTAHAETATTAADDACNGGSDTWSQRRQRLLSFIGALFCGVPPAVIGANLPRLVALVEAQAQVFSFSSADQVRQMAAMAVAQLIGFTALQSSLRVEFNDCRTAADALMVSLMQRANTTVFHGRLPLVCLGVESEDSLSKALPATRVATAISSGEAPDSVGAGSPTSQDAALLTFTALCLQQSPADMLEAHARDMVLLLCCCLDLSFTEVQRLHEAVEAALASLVALPMSKARVHELIEQLCSVCTGSVSYGTSRRAKVACTRALRRLIFPNLHRIGRFAVMEQVAAASLAALAHRDAGIRSEGSHLLAVLTKVAAEAQTRVLVQRLIQELRQLPRETAAAASAVSEHQREDGPPRSGAGTVSVGRRVVLVQALGAVVLADPGEPSSYVPKVMVQLAGCAREGNTECGRVAKRVFEEWWHAHREGWEHVYKSRFTPVEVDAMSDLLLAPRYYA</sequence>
<dbReference type="STRING" id="5664.Q4QIJ3"/>
<gene>
    <name evidence="3" type="ORF">LMJF_07_0940</name>
</gene>
<dbReference type="SUPFAM" id="SSF48371">
    <property type="entry name" value="ARM repeat"/>
    <property type="match status" value="1"/>
</dbReference>
<dbReference type="InterPro" id="IPR016024">
    <property type="entry name" value="ARM-type_fold"/>
</dbReference>
<dbReference type="InterPro" id="IPR021843">
    <property type="entry name" value="PSME4_C"/>
</dbReference>
<feature type="compositionally biased region" description="Low complexity" evidence="1">
    <location>
        <begin position="18"/>
        <end position="31"/>
    </location>
</feature>
<feature type="domain" description="Proteasome activator complex subunit 4 C-terminal" evidence="2">
    <location>
        <begin position="2363"/>
        <end position="2449"/>
    </location>
</feature>
<proteinExistence type="predicted"/>
<feature type="compositionally biased region" description="Low complexity" evidence="1">
    <location>
        <begin position="1"/>
        <end position="10"/>
    </location>
</feature>
<dbReference type="GO" id="GO:0016504">
    <property type="term" value="F:peptidase activator activity"/>
    <property type="evidence" value="ECO:0000318"/>
    <property type="project" value="GO_Central"/>
</dbReference>
<feature type="compositionally biased region" description="Low complexity" evidence="1">
    <location>
        <begin position="643"/>
        <end position="659"/>
    </location>
</feature>
<evidence type="ECO:0000256" key="1">
    <source>
        <dbReference type="SAM" id="MobiDB-lite"/>
    </source>
</evidence>
<feature type="region of interest" description="Disordered" evidence="1">
    <location>
        <begin position="385"/>
        <end position="411"/>
    </location>
</feature>
<dbReference type="EMBL" id="FR796403">
    <property type="protein sequence ID" value="CAJ07060.1"/>
    <property type="molecule type" value="Genomic_DNA"/>
</dbReference>
<accession>Q4QIJ3</accession>
<dbReference type="GO" id="GO:0005829">
    <property type="term" value="C:cytosol"/>
    <property type="evidence" value="ECO:0000318"/>
    <property type="project" value="GO_Central"/>
</dbReference>
<dbReference type="Pfam" id="PF11919">
    <property type="entry name" value="PSME4_C"/>
    <property type="match status" value="1"/>
</dbReference>
<dbReference type="KEGG" id="lma:LMJF_07_0940"/>
<dbReference type="VEuPathDB" id="TriTrypDB:LMJSD75_070016800"/>
<evidence type="ECO:0000259" key="2">
    <source>
        <dbReference type="Pfam" id="PF11919"/>
    </source>
</evidence>
<dbReference type="RefSeq" id="XP_001681005.1">
    <property type="nucleotide sequence ID" value="XM_001680953.1"/>
</dbReference>
<keyword evidence="4" id="KW-1185">Reference proteome</keyword>
<dbReference type="PANTHER" id="PTHR32170">
    <property type="entry name" value="PROTEASOME ACTIVATOR COMPLEX SUBUNIT 4"/>
    <property type="match status" value="1"/>
</dbReference>
<feature type="region of interest" description="Disordered" evidence="1">
    <location>
        <begin position="1829"/>
        <end position="1891"/>
    </location>
</feature>
<dbReference type="GeneID" id="5649258"/>
<dbReference type="OMA" id="WATHWPL"/>
<feature type="compositionally biased region" description="Basic and acidic residues" evidence="1">
    <location>
        <begin position="390"/>
        <end position="401"/>
    </location>
</feature>
<evidence type="ECO:0000313" key="3">
    <source>
        <dbReference type="EMBL" id="CAJ07060.1"/>
    </source>
</evidence>
<dbReference type="VEuPathDB" id="TriTrypDB:LMJFC_070017300"/>
<dbReference type="eggNOG" id="ENOG502QVID">
    <property type="taxonomic scope" value="Eukaryota"/>
</dbReference>
<dbReference type="Proteomes" id="UP000000542">
    <property type="component" value="Chromosome 7"/>
</dbReference>
<reference evidence="3 4" key="3">
    <citation type="journal article" date="2011" name="Genome Res.">
        <title>Chromosome and gene copy number variation allow major structural change between species and strains of Leishmania.</title>
        <authorList>
            <person name="Rogers M.B."/>
            <person name="Hilley J.D."/>
            <person name="Dickens N.J."/>
            <person name="Wilkes J."/>
            <person name="Bates P.A."/>
            <person name="Depledge D.P."/>
            <person name="Harris D."/>
            <person name="Her Y."/>
            <person name="Herzyk P."/>
            <person name="Imamura H."/>
            <person name="Otto T.D."/>
            <person name="Sanders M."/>
            <person name="Seeger K."/>
            <person name="Dujardin J.C."/>
            <person name="Berriman M."/>
            <person name="Smith D.F."/>
            <person name="Hertz-Fowler C."/>
            <person name="Mottram J.C."/>
        </authorList>
    </citation>
    <scope>NUCLEOTIDE SEQUENCE [LARGE SCALE GENOMIC DNA]</scope>
    <source>
        <strain evidence="4">MHOM/IL/81/Friedlin</strain>
    </source>
</reference>
<dbReference type="GO" id="GO:0005634">
    <property type="term" value="C:nucleus"/>
    <property type="evidence" value="ECO:0000318"/>
    <property type="project" value="GO_Central"/>
</dbReference>
<feature type="region of interest" description="Disordered" evidence="1">
    <location>
        <begin position="632"/>
        <end position="659"/>
    </location>
</feature>